<keyword evidence="5" id="KW-1185">Reference proteome</keyword>
<protein>
    <submittedName>
        <fullName evidence="4">T9SS type A sorting domain-containing protein</fullName>
    </submittedName>
</protein>
<evidence type="ECO:0000259" key="3">
    <source>
        <dbReference type="Pfam" id="PF18962"/>
    </source>
</evidence>
<dbReference type="InterPro" id="IPR025667">
    <property type="entry name" value="SprB_repeat"/>
</dbReference>
<feature type="domain" description="Cleaved adhesin" evidence="2">
    <location>
        <begin position="192"/>
        <end position="358"/>
    </location>
</feature>
<accession>A0A916DVD0</accession>
<proteinExistence type="predicted"/>
<gene>
    <name evidence="4" type="ORF">AsAng_0050200</name>
</gene>
<dbReference type="Proteomes" id="UP001060919">
    <property type="component" value="Chromosome"/>
</dbReference>
<dbReference type="KEGG" id="aup:AsAng_0050200"/>
<feature type="signal peptide" evidence="1">
    <location>
        <begin position="1"/>
        <end position="20"/>
    </location>
</feature>
<name>A0A916DVD0_9BACT</name>
<dbReference type="Pfam" id="PF13573">
    <property type="entry name" value="SprB"/>
    <property type="match status" value="8"/>
</dbReference>
<feature type="domain" description="Cleaved adhesin" evidence="2">
    <location>
        <begin position="483"/>
        <end position="649"/>
    </location>
</feature>
<organism evidence="4 5">
    <name type="scientific">Aureispira anguillae</name>
    <dbReference type="NCBI Taxonomy" id="2864201"/>
    <lineage>
        <taxon>Bacteria</taxon>
        <taxon>Pseudomonadati</taxon>
        <taxon>Bacteroidota</taxon>
        <taxon>Saprospiria</taxon>
        <taxon>Saprospirales</taxon>
        <taxon>Saprospiraceae</taxon>
        <taxon>Aureispira</taxon>
    </lineage>
</organism>
<sequence length="1640" mass="165933">MQKINLLVTLFLLSTVAAFAQVGNGSSPNSLVFPAKLNQELTKTDGTTPASRYFNKNIFQSSTGVLTPSIFAALDAGISAIINPVDSTTICDDPFAPEVVVENFGTTTLTSVMINYQVNGGATSSIPWVGSLATGERDTVTFLQLVNIPAGGGVFTFTVSTSSPNGGVDGDPSNDATTVVSQYRATLALPYAENFGGGAVPSNIIVSDQNGDGIVWTHNSTVNGYGATTNMGCLRMDNYSTNFTGGMDWCFLPSLDLTGQASASLTFDVAYARYGASNSDTLLVVVNSDCGSTYNILYRKGGTDLATAADATAQFVPTAGQWRTDTIDLSAYAGASHVRVAFINLSGYGQHMYIDNINVQATAGVADAGISAITNPVDSTTICDDPFAPEVVIENFGTATLTTATINYQVNGGAVSTFSWTGSLAAGATDTVTLPLVAIPAGGAVFTFNAYTSNPNGGADANASNDATSVISQYRTTMGLPYAEDFSGGAVPTNLTILDQNGDGVMWAHNSTVNGYGAGTGTGSIQMNNYATNFTGALDWFILPSFDLTGQANASLTFDVAYARYGASNSDTLLVAVNSDCGTTYSVLYRKGGTDLATAADATAQFVPTAGQWRTDTIDLSAYAGASHVRVAFINLSGYGQHMYIDNINVQAAAGVVDAGISAITNPVDSTTICDDPFAPEVVIENFGTATLTTATINYQVNGGAVSTFSWTGSLAAGATDTVTLPLVAIPAGGAVFTFNAYTSNPNGGADANASNDATSVISQYRTTMGLPYAEDFSGGAVPTNLTILDQNGDGVMWAHNSTVNGYGAGTGTGSIQMDNYATNFTGALDWFILPSFDLTGQTNASLTFDVAYARYGASNSDTLLVAVNSDCGTTYSVLYRKGGTDLATAADATAQFVPTAGQWRTDTIDLSAYAGASHVRVAFINLSGYGQHMYIDNINVQVPCNLTADLTASSDVSCNGGNDGTATVVAAGGTPSYSYDIGTGSQATGVFTNLSAGTYIVTVTDNGICSDTVSVVIGEPSSLSASLSASTNVNCFGDSTGTATIAVSGGTPGYTYNLGAGVQLSNVFTGLAGGSYTVTVTDTNSCTAIVPFVITAPASAVDGTISSFVSPSCNGNSDGSAVAIATGGTGAHSFVWSNGSSLATATGLGAGTYEVTVTDANGCTDTAVVTINEPAAVVATATVNNNVSCNGNNDGSATATATGGTGAYSFVWSNGSSVATATGLGAGTYTVTVSDANGCNDTSMVIISEPMTVVATATVNNNASCNGNNDGSATATATGGTGAYSFVWSNGSSVATATGLGAGTYTVTVSDANGCNDTSMVTISEPTAVAATATVNNNASCNDNNDGSATATATGGTGAYSFVWSNGLSVATATGLGAGTYTVTVSDANGCSDTSMVTISEPTAVVATTTLNSNVSCNGNNDGSATATAAGGAGAHSFVWSNGSSVATATGLGAGTYTVTVSDANGCSDTSMITIVEPIALAVNITDNGDGTATATTTGGVASYSYQWDAAAGNQTTAIATGLVHNGTYGVTVTDANGCTSTASVVINIVGVQDLSTLAEFKVLPNPNTGLFQIQVSFEEAKETKVSLTNVLGQVLQAYNYSDASFTIPVDIQEEAAGVYFVVLEMDNQRIVKKVVVSN</sequence>
<reference evidence="4" key="1">
    <citation type="submission" date="2022-09" db="EMBL/GenBank/DDBJ databases">
        <title>Aureispira anguillicida sp. nov., isolated from Leptocephalus of Japanese eel Anguilla japonica.</title>
        <authorList>
            <person name="Yuasa K."/>
            <person name="Mekata T."/>
            <person name="Ikunari K."/>
        </authorList>
    </citation>
    <scope>NUCLEOTIDE SEQUENCE</scope>
    <source>
        <strain evidence="4">EL160426</strain>
    </source>
</reference>
<dbReference type="InterPro" id="IPR011628">
    <property type="entry name" value="Cleaved_adhesin"/>
</dbReference>
<feature type="domain" description="Secretion system C-terminal sorting" evidence="3">
    <location>
        <begin position="1565"/>
        <end position="1638"/>
    </location>
</feature>
<evidence type="ECO:0000259" key="2">
    <source>
        <dbReference type="Pfam" id="PF07675"/>
    </source>
</evidence>
<feature type="domain" description="Cleaved adhesin" evidence="2">
    <location>
        <begin position="774"/>
        <end position="940"/>
    </location>
</feature>
<dbReference type="InterPro" id="IPR026444">
    <property type="entry name" value="Secre_tail"/>
</dbReference>
<dbReference type="NCBIfam" id="TIGR04183">
    <property type="entry name" value="Por_Secre_tail"/>
    <property type="match status" value="1"/>
</dbReference>
<dbReference type="Pfam" id="PF07675">
    <property type="entry name" value="Cleaved_Adhesin"/>
    <property type="match status" value="3"/>
</dbReference>
<dbReference type="RefSeq" id="WP_264789461.1">
    <property type="nucleotide sequence ID" value="NZ_AP026867.1"/>
</dbReference>
<keyword evidence="1" id="KW-0732">Signal</keyword>
<dbReference type="Gene3D" id="2.60.120.200">
    <property type="match status" value="3"/>
</dbReference>
<dbReference type="EMBL" id="AP026867">
    <property type="protein sequence ID" value="BDS14241.1"/>
    <property type="molecule type" value="Genomic_DNA"/>
</dbReference>
<evidence type="ECO:0000313" key="4">
    <source>
        <dbReference type="EMBL" id="BDS14241.1"/>
    </source>
</evidence>
<evidence type="ECO:0000256" key="1">
    <source>
        <dbReference type="SAM" id="SignalP"/>
    </source>
</evidence>
<evidence type="ECO:0000313" key="5">
    <source>
        <dbReference type="Proteomes" id="UP001060919"/>
    </source>
</evidence>
<dbReference type="Pfam" id="PF18962">
    <property type="entry name" value="Por_Secre_tail"/>
    <property type="match status" value="1"/>
</dbReference>
<feature type="chain" id="PRO_5037564176" evidence="1">
    <location>
        <begin position="21"/>
        <end position="1640"/>
    </location>
</feature>
<dbReference type="Gene3D" id="2.60.40.740">
    <property type="match status" value="6"/>
</dbReference>